<comment type="caution">
    <text evidence="5">The sequence shown here is derived from an EMBL/GenBank/DDBJ whole genome shotgun (WGS) entry which is preliminary data.</text>
</comment>
<feature type="domain" description="Reverse transcriptase Ty1/copia-type" evidence="3">
    <location>
        <begin position="1630"/>
        <end position="1691"/>
    </location>
</feature>
<dbReference type="InterPro" id="IPR013103">
    <property type="entry name" value="RVT_2"/>
</dbReference>
<dbReference type="SUPFAM" id="SSF56672">
    <property type="entry name" value="DNA/RNA polymerases"/>
    <property type="match status" value="1"/>
</dbReference>
<reference evidence="5" key="1">
    <citation type="journal article" date="2019" name="Sci. Rep.">
        <title>Draft genome of Tanacetum cinerariifolium, the natural source of mosquito coil.</title>
        <authorList>
            <person name="Yamashiro T."/>
            <person name="Shiraishi A."/>
            <person name="Satake H."/>
            <person name="Nakayama K."/>
        </authorList>
    </citation>
    <scope>NUCLEOTIDE SEQUENCE</scope>
</reference>
<evidence type="ECO:0000256" key="2">
    <source>
        <dbReference type="SAM" id="Phobius"/>
    </source>
</evidence>
<feature type="compositionally biased region" description="Polar residues" evidence="1">
    <location>
        <begin position="190"/>
        <end position="203"/>
    </location>
</feature>
<dbReference type="EMBL" id="BKCJ010004631">
    <property type="protein sequence ID" value="GEU62188.1"/>
    <property type="molecule type" value="Genomic_DNA"/>
</dbReference>
<dbReference type="InterPro" id="IPR025724">
    <property type="entry name" value="GAG-pre-integrase_dom"/>
</dbReference>
<dbReference type="PANTHER" id="PTHR11439:SF495">
    <property type="entry name" value="REVERSE TRANSCRIPTASE, RNA-DEPENDENT DNA POLYMERASE-RELATED"/>
    <property type="match status" value="1"/>
</dbReference>
<proteinExistence type="predicted"/>
<dbReference type="PANTHER" id="PTHR11439">
    <property type="entry name" value="GAG-POL-RELATED RETROTRANSPOSON"/>
    <property type="match status" value="1"/>
</dbReference>
<name>A0A6L2LKK5_TANCI</name>
<feature type="domain" description="GAG-pre-integrase" evidence="4">
    <location>
        <begin position="601"/>
        <end position="674"/>
    </location>
</feature>
<sequence length="1801" mass="205999">MLYTHIFESVLKIFGYFTVLFHFIIIPLDHRRVTITLLSKVVDPTLGNNKCLKTHSERDQPNPTFAKIPILDTGKFEQWKFRIQQYLQNKHYALWEVIEFGDSYKALLEETGKGPASESSAKKKGRTVVITTEDMQKRRNDVNARTNLLLALLDEHQLRFSKDDLDTMSLDDVYNHLKVYEPEAQKKSESNSQNMAFISSSKTSSEKGEVHTASVPTANTQVSPASTDIAAASLSHDTIDEDDIKEMDIKWNMALLSMRAERFWKKTGKNITFQGSDVAGFDKSKVECFNCHKIGHFAREYIAPRSQDRADDEAPTEFALMAKSSSSLENEVYDDSYCSKSCRKNTKNLNTKISKLNKELSDYYSRPTPSIDSAKSNTSDLQNSNFSVFEHGESSSSIMSKPMIKFVIVADCPGVIETNKTKTSRKSPTKYYEMYRNTSKGPKVRVNQRKTWPKNNFAHKNVTSRAVLLKTGRTPIAVNRTNMNVAQPKMTSFAKIAHSNVRRPFQGKSEVRTQSRVPRVSTVIKNFPLLTQTFPLLSQLLLLIWETRKKLLRPQLVRFGDVNKTLLKKNNIDDKGYWDSGFSQHMTGNISYLSETHRQHNMYSIDLNNIVPHKNMTCLVAKASVDESMLWHRRLCHLNFKTMNKLVRNNLVKGLPTKCFENDHTCVACLKGKQHKASYKTKYKGCYKSCCENNVSSLRYIALPNWFHEAHMESSTSDAQDACNADVPESSGISNPTANSKIPPSDQMESLTVESIIPIVSSPVPTVYLDISLETSSDLRLILKGVFSQEETPSLDNALTLSNRFEDTIRVEADLSNMESSIPSSPTPTFRIHKVKAMQEELLQFKIQNVWILVDCPKGVRPIGTKWVLKNKKDERGIVIRNKARLVAQGYTQEEGIDYEEVFAPVARIEAIRLFLAYASFIGFIVYQMDVKSSFLYGTIDEEVYVMQPPGFQDPEFPDRVYKVEKAMYGLHQAPRAWYGTLSKYLLANGFQRGTINQTLFIKKHKGKFLLVQVYVDDIIFGSPNLLLCREFEALMHDKFQMSAMGELTFFLVCKFYKRKMAFFCYKINGPGKDVKLHLYRSMIGSLMYLTASRPDIMFAVCACARHQVTPKECHFYAVKRIFRYLKGHPKLRLWYPKESPFDLVAYSYSDYGGATQDRKSTTGGCQFLGRRFISWQCKKQTIVATSTNEAEYVAAASGCGQARVKFLEDKDRGSAEPSQEDAPIKGGSMEIREEVGVERSTDLGSNDTKEMVNVLSFMEAANILTSGVAAVSVSPVAGVSTVGVPTVSGLFPTRWEQPQMLTMEKMSEATNGEMEEEFAREKQRLSEQLTRDSEIARLHAEEELKMMIEGLDRSNESKPLSKKEQREFYMSVLRSHAGWKTKHFRGMTLEEIKEKFIPILKQLEDFVPMMKTSEGVSEEELKEMMQLAPLEEVYVEALQVELKRLFEPDFEDQLWTYNQASIRDPLEWKLYDTCGVHHVFTKDQEIFMLVEKDYPLRKGLATVMICNKLQVVQIALWYLDSGCSKHMTGDRSQLINFVHKFLGSSSNVRPIHTPLESLVILTKDHPIANVIEDPSHYVFARKQLQTNAMWCYFNAFLTFVKPKNFKQVMSEPSWIDAMQKEIHKFKRLQVWELVPCPNKVILIKIKWIYKVKTDEFGRVLKNNARPGAQGFRQEEGIDFKESFAPSSRIEASHTPMVEKSKLDEDLQGKPVDATLYCGMIRSLMYLTSSSPDLIYAVCLCPRYQVENEIMELYFVRTEYELANIFTKPLPRERFNFLIEKLGIRSTSPEMLKRLTEEEDE</sequence>
<dbReference type="Pfam" id="PF07727">
    <property type="entry name" value="RVT_2"/>
    <property type="match status" value="2"/>
</dbReference>
<feature type="compositionally biased region" description="Polar residues" evidence="1">
    <location>
        <begin position="731"/>
        <end position="747"/>
    </location>
</feature>
<evidence type="ECO:0000259" key="4">
    <source>
        <dbReference type="Pfam" id="PF13976"/>
    </source>
</evidence>
<feature type="region of interest" description="Disordered" evidence="1">
    <location>
        <begin position="183"/>
        <end position="224"/>
    </location>
</feature>
<feature type="region of interest" description="Disordered" evidence="1">
    <location>
        <begin position="718"/>
        <end position="747"/>
    </location>
</feature>
<keyword evidence="2" id="KW-1133">Transmembrane helix</keyword>
<evidence type="ECO:0000256" key="1">
    <source>
        <dbReference type="SAM" id="MobiDB-lite"/>
    </source>
</evidence>
<keyword evidence="2" id="KW-0812">Transmembrane</keyword>
<evidence type="ECO:0000313" key="5">
    <source>
        <dbReference type="EMBL" id="GEU62188.1"/>
    </source>
</evidence>
<gene>
    <name evidence="5" type="ORF">Tci_034166</name>
</gene>
<accession>A0A6L2LKK5</accession>
<keyword evidence="2" id="KW-0472">Membrane</keyword>
<feature type="compositionally biased region" description="Polar residues" evidence="1">
    <location>
        <begin position="214"/>
        <end position="224"/>
    </location>
</feature>
<dbReference type="CDD" id="cd09272">
    <property type="entry name" value="RNase_HI_RT_Ty1"/>
    <property type="match status" value="1"/>
</dbReference>
<protein>
    <submittedName>
        <fullName evidence="5">Retrovirus-related Pol polyprotein from transposon TNT 1-94</fullName>
    </submittedName>
</protein>
<organism evidence="5">
    <name type="scientific">Tanacetum cinerariifolium</name>
    <name type="common">Dalmatian daisy</name>
    <name type="synonym">Chrysanthemum cinerariifolium</name>
    <dbReference type="NCBI Taxonomy" id="118510"/>
    <lineage>
        <taxon>Eukaryota</taxon>
        <taxon>Viridiplantae</taxon>
        <taxon>Streptophyta</taxon>
        <taxon>Embryophyta</taxon>
        <taxon>Tracheophyta</taxon>
        <taxon>Spermatophyta</taxon>
        <taxon>Magnoliopsida</taxon>
        <taxon>eudicotyledons</taxon>
        <taxon>Gunneridae</taxon>
        <taxon>Pentapetalae</taxon>
        <taxon>asterids</taxon>
        <taxon>campanulids</taxon>
        <taxon>Asterales</taxon>
        <taxon>Asteraceae</taxon>
        <taxon>Asteroideae</taxon>
        <taxon>Anthemideae</taxon>
        <taxon>Anthemidinae</taxon>
        <taxon>Tanacetum</taxon>
    </lineage>
</organism>
<feature type="domain" description="Reverse transcriptase Ty1/copia-type" evidence="3">
    <location>
        <begin position="849"/>
        <end position="1057"/>
    </location>
</feature>
<evidence type="ECO:0000259" key="3">
    <source>
        <dbReference type="Pfam" id="PF07727"/>
    </source>
</evidence>
<dbReference type="Pfam" id="PF13976">
    <property type="entry name" value="gag_pre-integrs"/>
    <property type="match status" value="1"/>
</dbReference>
<feature type="transmembrane region" description="Helical" evidence="2">
    <location>
        <begin position="9"/>
        <end position="28"/>
    </location>
</feature>
<dbReference type="InterPro" id="IPR043502">
    <property type="entry name" value="DNA/RNA_pol_sf"/>
</dbReference>